<keyword evidence="2" id="KW-1185">Reference proteome</keyword>
<sequence length="101" mass="11951">MGAFQINDELLMAYVDHEDDGNQGEWEWDPTPNEWQVIEETNPLDYVTLPLLFTNYEYEFASDQASQRLFGQSPENLDDFFGNAQFWEQEVEYEWGVEPTE</sequence>
<protein>
    <submittedName>
        <fullName evidence="1">Uncharacterized protein</fullName>
    </submittedName>
</protein>
<dbReference type="Proteomes" id="UP000823749">
    <property type="component" value="Chromosome 6"/>
</dbReference>
<proteinExistence type="predicted"/>
<reference evidence="1 2" key="1">
    <citation type="submission" date="2020-08" db="EMBL/GenBank/DDBJ databases">
        <title>Plant Genome Project.</title>
        <authorList>
            <person name="Zhang R.-G."/>
        </authorList>
    </citation>
    <scope>NUCLEOTIDE SEQUENCE [LARGE SCALE GENOMIC DNA]</scope>
    <source>
        <strain evidence="1">WSP0</strain>
        <tissue evidence="1">Leaf</tissue>
    </source>
</reference>
<dbReference type="AlphaFoldDB" id="A0AAV6JW78"/>
<accession>A0AAV6JW78</accession>
<organism evidence="1 2">
    <name type="scientific">Rhododendron griersonianum</name>
    <dbReference type="NCBI Taxonomy" id="479676"/>
    <lineage>
        <taxon>Eukaryota</taxon>
        <taxon>Viridiplantae</taxon>
        <taxon>Streptophyta</taxon>
        <taxon>Embryophyta</taxon>
        <taxon>Tracheophyta</taxon>
        <taxon>Spermatophyta</taxon>
        <taxon>Magnoliopsida</taxon>
        <taxon>eudicotyledons</taxon>
        <taxon>Gunneridae</taxon>
        <taxon>Pentapetalae</taxon>
        <taxon>asterids</taxon>
        <taxon>Ericales</taxon>
        <taxon>Ericaceae</taxon>
        <taxon>Ericoideae</taxon>
        <taxon>Rhodoreae</taxon>
        <taxon>Rhododendron</taxon>
    </lineage>
</organism>
<name>A0AAV6JW78_9ERIC</name>
<gene>
    <name evidence="1" type="ORF">RHGRI_016960</name>
</gene>
<evidence type="ECO:0000313" key="2">
    <source>
        <dbReference type="Proteomes" id="UP000823749"/>
    </source>
</evidence>
<dbReference type="EMBL" id="JACTNZ010000006">
    <property type="protein sequence ID" value="KAG5544382.1"/>
    <property type="molecule type" value="Genomic_DNA"/>
</dbReference>
<evidence type="ECO:0000313" key="1">
    <source>
        <dbReference type="EMBL" id="KAG5544382.1"/>
    </source>
</evidence>
<comment type="caution">
    <text evidence="1">The sequence shown here is derived from an EMBL/GenBank/DDBJ whole genome shotgun (WGS) entry which is preliminary data.</text>
</comment>